<dbReference type="AlphaFoldDB" id="A0A543JK66"/>
<evidence type="ECO:0000256" key="1">
    <source>
        <dbReference type="SAM" id="MobiDB-lite"/>
    </source>
</evidence>
<accession>A0A543JK66</accession>
<gene>
    <name evidence="2" type="ORF">FHX81_5665</name>
</gene>
<reference evidence="2 3" key="1">
    <citation type="submission" date="2019-06" db="EMBL/GenBank/DDBJ databases">
        <title>Sequencing the genomes of 1000 actinobacteria strains.</title>
        <authorList>
            <person name="Klenk H.-P."/>
        </authorList>
    </citation>
    <scope>NUCLEOTIDE SEQUENCE [LARGE SCALE GENOMIC DNA]</scope>
    <source>
        <strain evidence="2 3">DSM 45456</strain>
    </source>
</reference>
<dbReference type="Proteomes" id="UP000316628">
    <property type="component" value="Unassembled WGS sequence"/>
</dbReference>
<evidence type="ECO:0000313" key="3">
    <source>
        <dbReference type="Proteomes" id="UP000316628"/>
    </source>
</evidence>
<keyword evidence="3" id="KW-1185">Reference proteome</keyword>
<evidence type="ECO:0000313" key="2">
    <source>
        <dbReference type="EMBL" id="TQM83247.1"/>
    </source>
</evidence>
<name>A0A543JK66_9PSEU</name>
<sequence>MPARASRPCTRPGCPNRTTTGGMCPDCRTRARRAHGTSAQRGYTAGHRSRFRPGVLSRPDDRVCRCNLTDCPDHPGVSCSSPSTVADHWPLTRRELVAAGLDPDHPDRGRGLCGPCHARITARDHRTRGGWNSP</sequence>
<proteinExistence type="predicted"/>
<organism evidence="2 3">
    <name type="scientific">Saccharothrix saharensis</name>
    <dbReference type="NCBI Taxonomy" id="571190"/>
    <lineage>
        <taxon>Bacteria</taxon>
        <taxon>Bacillati</taxon>
        <taxon>Actinomycetota</taxon>
        <taxon>Actinomycetes</taxon>
        <taxon>Pseudonocardiales</taxon>
        <taxon>Pseudonocardiaceae</taxon>
        <taxon>Saccharothrix</taxon>
    </lineage>
</organism>
<feature type="region of interest" description="Disordered" evidence="1">
    <location>
        <begin position="32"/>
        <end position="54"/>
    </location>
</feature>
<comment type="caution">
    <text evidence="2">The sequence shown here is derived from an EMBL/GenBank/DDBJ whole genome shotgun (WGS) entry which is preliminary data.</text>
</comment>
<protein>
    <submittedName>
        <fullName evidence="2">5-methylcytosine-specific restriction protein A</fullName>
    </submittedName>
</protein>
<dbReference type="EMBL" id="VFPP01000001">
    <property type="protein sequence ID" value="TQM83247.1"/>
    <property type="molecule type" value="Genomic_DNA"/>
</dbReference>